<reference evidence="1 2" key="1">
    <citation type="journal article" date="2019" name="Nat. Ecol. Evol.">
        <title>Megaphylogeny resolves global patterns of mushroom evolution.</title>
        <authorList>
            <person name="Varga T."/>
            <person name="Krizsan K."/>
            <person name="Foldi C."/>
            <person name="Dima B."/>
            <person name="Sanchez-Garcia M."/>
            <person name="Sanchez-Ramirez S."/>
            <person name="Szollosi G.J."/>
            <person name="Szarkandi J.G."/>
            <person name="Papp V."/>
            <person name="Albert L."/>
            <person name="Andreopoulos W."/>
            <person name="Angelini C."/>
            <person name="Antonin V."/>
            <person name="Barry K.W."/>
            <person name="Bougher N.L."/>
            <person name="Buchanan P."/>
            <person name="Buyck B."/>
            <person name="Bense V."/>
            <person name="Catcheside P."/>
            <person name="Chovatia M."/>
            <person name="Cooper J."/>
            <person name="Damon W."/>
            <person name="Desjardin D."/>
            <person name="Finy P."/>
            <person name="Geml J."/>
            <person name="Haridas S."/>
            <person name="Hughes K."/>
            <person name="Justo A."/>
            <person name="Karasinski D."/>
            <person name="Kautmanova I."/>
            <person name="Kiss B."/>
            <person name="Kocsube S."/>
            <person name="Kotiranta H."/>
            <person name="LaButti K.M."/>
            <person name="Lechner B.E."/>
            <person name="Liimatainen K."/>
            <person name="Lipzen A."/>
            <person name="Lukacs Z."/>
            <person name="Mihaltcheva S."/>
            <person name="Morgado L.N."/>
            <person name="Niskanen T."/>
            <person name="Noordeloos M.E."/>
            <person name="Ohm R.A."/>
            <person name="Ortiz-Santana B."/>
            <person name="Ovrebo C."/>
            <person name="Racz N."/>
            <person name="Riley R."/>
            <person name="Savchenko A."/>
            <person name="Shiryaev A."/>
            <person name="Soop K."/>
            <person name="Spirin V."/>
            <person name="Szebenyi C."/>
            <person name="Tomsovsky M."/>
            <person name="Tulloss R.E."/>
            <person name="Uehling J."/>
            <person name="Grigoriev I.V."/>
            <person name="Vagvolgyi C."/>
            <person name="Papp T."/>
            <person name="Martin F.M."/>
            <person name="Miettinen O."/>
            <person name="Hibbett D.S."/>
            <person name="Nagy L.G."/>
        </authorList>
    </citation>
    <scope>NUCLEOTIDE SEQUENCE [LARGE SCALE GENOMIC DNA]</scope>
    <source>
        <strain evidence="1 2">CBS 121175</strain>
    </source>
</reference>
<dbReference type="OrthoDB" id="2535907at2759"/>
<dbReference type="EMBL" id="ML210147">
    <property type="protein sequence ID" value="TFK30004.1"/>
    <property type="molecule type" value="Genomic_DNA"/>
</dbReference>
<evidence type="ECO:0008006" key="3">
    <source>
        <dbReference type="Google" id="ProtNLM"/>
    </source>
</evidence>
<evidence type="ECO:0000313" key="1">
    <source>
        <dbReference type="EMBL" id="TFK30004.1"/>
    </source>
</evidence>
<dbReference type="STRING" id="230819.A0A5C3LAD0"/>
<keyword evidence="2" id="KW-1185">Reference proteome</keyword>
<evidence type="ECO:0000313" key="2">
    <source>
        <dbReference type="Proteomes" id="UP000307440"/>
    </source>
</evidence>
<name>A0A5C3LAD0_COPMA</name>
<dbReference type="Proteomes" id="UP000307440">
    <property type="component" value="Unassembled WGS sequence"/>
</dbReference>
<organism evidence="1 2">
    <name type="scientific">Coprinopsis marcescibilis</name>
    <name type="common">Agaric fungus</name>
    <name type="synonym">Psathyrella marcescibilis</name>
    <dbReference type="NCBI Taxonomy" id="230819"/>
    <lineage>
        <taxon>Eukaryota</taxon>
        <taxon>Fungi</taxon>
        <taxon>Dikarya</taxon>
        <taxon>Basidiomycota</taxon>
        <taxon>Agaricomycotina</taxon>
        <taxon>Agaricomycetes</taxon>
        <taxon>Agaricomycetidae</taxon>
        <taxon>Agaricales</taxon>
        <taxon>Agaricineae</taxon>
        <taxon>Psathyrellaceae</taxon>
        <taxon>Coprinopsis</taxon>
    </lineage>
</organism>
<protein>
    <recommendedName>
        <fullName evidence="3">Mediator complex subunit 16</fullName>
    </recommendedName>
</protein>
<proteinExistence type="predicted"/>
<gene>
    <name evidence="1" type="ORF">FA15DRAFT_663326</name>
</gene>
<accession>A0A5C3LAD0</accession>
<sequence>MASPSKGKGRESTRTAYETGWWDTIPFTEPKRSVQWSSSSVLFASDKGRPFVLGRHSNKSTHFVVPPPSAPEGRSHKPPTCILVSPNDEYLFAVFPAAGDGSSTGCIWKHNGYLEGWRVLKTWLIPAGAGVVTGQWLGSPRQWAFGPSQLPIRLPPQGPRIPQAELALLLITEDHCASLIYAPQFLDTKIVQISISLLHPGTVTENQRSVADGKSNRVCVEAALGFHFSEPRIFVAHRSRSFPSHNPPSPQEDEFSFNSEADSTSVATDWDYYGEESKIMVSMLDISIKNASVVLTSSQLPPLRRIQGHITQMTFMSYPSEQDSAGKENLFLSVSTMDLGNYDSNNMKSSLNLYALTRRPPGDSSPGPVWSCSHRNTTSFDGTLAFTVPMIQPAQITEGVAIIGVLDASGEVSRDQSRTKDTLVGKMRVINIPSLTDNNQWEQSPIWSSVYSQGLPHSGVVSPNKKQLWATSFALYSHQSSIHALPQALQGKNNYLPNAIDLALAILSKRAAGDIVHLFSQSNISLEEVVESFTQGLQILKDSRIGATTPVVHELCGVALELYRTRALQARTEQERKDCDSRWRVGQDMASLAACKAAFEDVSEGYRYDPLSLVPLTKLCSWILDFFKTMLKQCVLASTNDTDTLGKEDGNDLFETPVDSEDTDDLSTLVHLSHPIPLEVLRSLVEHIRNFRNDMENSLLEQTVDPTEKMLRNVLFDVIDYCPINLGELEIFLQEASRELVKLPETPQNETLMACKPNLALAQYWHDIVKKVALNSKLTDKVHLFIQPQDLVDGLSRLSVTAPAKGNDLDIITKDVLKDYKVICVRCGGRHDSELRNAGRWPFFEKRWKTRCVCGGVWSLRHHVR</sequence>
<dbReference type="AlphaFoldDB" id="A0A5C3LAD0"/>